<reference evidence="3" key="1">
    <citation type="submission" date="2024-03" db="EMBL/GenBank/DDBJ databases">
        <title>WGS assembly of Saponaria officinalis var. Norfolk2.</title>
        <authorList>
            <person name="Jenkins J."/>
            <person name="Shu S."/>
            <person name="Grimwood J."/>
            <person name="Barry K."/>
            <person name="Goodstein D."/>
            <person name="Schmutz J."/>
            <person name="Leebens-Mack J."/>
            <person name="Osbourn A."/>
        </authorList>
    </citation>
    <scope>NUCLEOTIDE SEQUENCE [LARGE SCALE GENOMIC DNA]</scope>
    <source>
        <strain evidence="3">JIC</strain>
    </source>
</reference>
<evidence type="ECO:0008006" key="5">
    <source>
        <dbReference type="Google" id="ProtNLM"/>
    </source>
</evidence>
<accession>A0AAW1HJL0</accession>
<protein>
    <recommendedName>
        <fullName evidence="5">AP-5 complex subunit beta-1</fullName>
    </recommendedName>
</protein>
<dbReference type="Pfam" id="PF21588">
    <property type="entry name" value="AP5B1_middle"/>
    <property type="match status" value="1"/>
</dbReference>
<dbReference type="AlphaFoldDB" id="A0AAW1HJL0"/>
<evidence type="ECO:0000259" key="1">
    <source>
        <dbReference type="Pfam" id="PF21588"/>
    </source>
</evidence>
<dbReference type="Pfam" id="PF21590">
    <property type="entry name" value="AP5B1_C"/>
    <property type="match status" value="1"/>
</dbReference>
<evidence type="ECO:0000313" key="3">
    <source>
        <dbReference type="EMBL" id="KAK9676486.1"/>
    </source>
</evidence>
<dbReference type="GO" id="GO:0030119">
    <property type="term" value="C:AP-type membrane coat adaptor complex"/>
    <property type="evidence" value="ECO:0007669"/>
    <property type="project" value="TreeGrafter"/>
</dbReference>
<gene>
    <name evidence="3" type="ORF">RND81_11G080100</name>
</gene>
<feature type="domain" description="AP5B1 middle" evidence="1">
    <location>
        <begin position="265"/>
        <end position="656"/>
    </location>
</feature>
<organism evidence="3 4">
    <name type="scientific">Saponaria officinalis</name>
    <name type="common">Common soapwort</name>
    <name type="synonym">Lychnis saponaria</name>
    <dbReference type="NCBI Taxonomy" id="3572"/>
    <lineage>
        <taxon>Eukaryota</taxon>
        <taxon>Viridiplantae</taxon>
        <taxon>Streptophyta</taxon>
        <taxon>Embryophyta</taxon>
        <taxon>Tracheophyta</taxon>
        <taxon>Spermatophyta</taxon>
        <taxon>Magnoliopsida</taxon>
        <taxon>eudicotyledons</taxon>
        <taxon>Gunneridae</taxon>
        <taxon>Pentapetalae</taxon>
        <taxon>Caryophyllales</taxon>
        <taxon>Caryophyllaceae</taxon>
        <taxon>Caryophylleae</taxon>
        <taxon>Saponaria</taxon>
    </lineage>
</organism>
<dbReference type="InterPro" id="IPR048979">
    <property type="entry name" value="AP5B1_middle"/>
</dbReference>
<dbReference type="InterPro" id="IPR038741">
    <property type="entry name" value="AP5B1"/>
</dbReference>
<dbReference type="PANTHER" id="PTHR34033:SF1">
    <property type="entry name" value="AP-5 COMPLEX SUBUNIT BETA-1"/>
    <property type="match status" value="1"/>
</dbReference>
<sequence>MEKQPSKKILTTLSPQEFETLIDDFNHGDLHRVSKWTSSIPPLSLLHLSLSSLLKPSFPLSLKLHLLLFLDNHHSSLLLTTASAAADDDVIDFLSALLQTLKTLIQSPVDNVSITLSFKEQLLVSATSILMSIVDFSSNYDDKVRVKVRVEELVEVLLAVINRPNHGIDRQIRGVACECLRELEIELPGLLIEIVGHLWEICQNERTHACQSYLLLLLEVIHDIVVCKLNIGSVFSTAVPLVPFNVPSWLMNSDIDNVELSGSSLKELRRVVAFLLEWTQVLTPCGMVQFVSRVMPLAVGLELQTSLLKVQFGGFLYNYDPLLWHVVLSISRWFPDMYDGQESEICRRLVLISKEEQQPLVFRLLVLHWLLGFVGLVSEKDVTKRKLIGRMESNFYPKVYDALSLKAMKLDLLAFSCIVGNSGSSQDGSVTSSMTYLKDALVCVEAYKWLPPWSTETAVAFRTLHKFLIGVSSHVETDLSVINLIMQSSIFRSIQTMLVALLIDYRKLVPMLVSLVDRLLSCEKHCWLGQKLLQTLDEHLIPKISINYRLSAYFQLFDKIGKNDTIPPNRLLELLMKFTFYLVEKQGPDTGLKSWSQGSKVLGVCHTMLMHHHSSRLFMGLSRLLAFTSLYFPDLEVRDNARIYLRMLICIPGKKLRHILNLGDQSIGLSPSPHSSSLFSVQSPHLSQDLKKSPSISSYIHLERVIPLLVKQSWSLALPALRYEVDNDGFADGVKDDEPLSNGKDGDANNAIEYISDTKRIDHPQEPLRVMDSKISEIVDILRKHFSCIPDFRYMSGLKIRIPCNLRFESEPFSRVWGLDSSQVGIDELDACPAMYGIVLKFSSSAPYGSIPSCHIPILLGGRASDENIPRQDSKDIIPVGIPFDDKPVSKTPVIIELEPREPVPGLVDVSIDANAENGHVIRGKLQGVSVGIEDMFLNPPVLTEILEDTRPQYNSRLFDALWEACGSSSNSGRETFSMKGGKGLTAIYGTQSVKLLEVPPTFAIRVIERYLAPFVVSVIGSPLVDLVKDGGFIKNAVWIDIFSAPSDESSSFINPDAGPLYLTYIGNEAAIDSINNIGKTNMGCFLVLIFLPPRYHLLFRMEVSDNSTLVRIRTDHWPCLAYVDDYLEALFSS</sequence>
<evidence type="ECO:0000313" key="4">
    <source>
        <dbReference type="Proteomes" id="UP001443914"/>
    </source>
</evidence>
<dbReference type="PANTHER" id="PTHR34033">
    <property type="entry name" value="AP-5 COMPLEX SUBUNIT BETA-1"/>
    <property type="match status" value="1"/>
</dbReference>
<feature type="domain" description="AP5B1 C-terminal" evidence="2">
    <location>
        <begin position="1083"/>
        <end position="1130"/>
    </location>
</feature>
<dbReference type="Proteomes" id="UP001443914">
    <property type="component" value="Unassembled WGS sequence"/>
</dbReference>
<comment type="caution">
    <text evidence="3">The sequence shown here is derived from an EMBL/GenBank/DDBJ whole genome shotgun (WGS) entry which is preliminary data.</text>
</comment>
<dbReference type="InterPro" id="IPR048981">
    <property type="entry name" value="AP5B1_C"/>
</dbReference>
<name>A0AAW1HJL0_SAPOF</name>
<dbReference type="InterPro" id="IPR016024">
    <property type="entry name" value="ARM-type_fold"/>
</dbReference>
<keyword evidence="4" id="KW-1185">Reference proteome</keyword>
<evidence type="ECO:0000259" key="2">
    <source>
        <dbReference type="Pfam" id="PF21590"/>
    </source>
</evidence>
<dbReference type="SUPFAM" id="SSF48371">
    <property type="entry name" value="ARM repeat"/>
    <property type="match status" value="1"/>
</dbReference>
<proteinExistence type="predicted"/>
<dbReference type="EMBL" id="JBDFQZ010000011">
    <property type="protein sequence ID" value="KAK9676486.1"/>
    <property type="molecule type" value="Genomic_DNA"/>
</dbReference>
<dbReference type="GO" id="GO:0016197">
    <property type="term" value="P:endosomal transport"/>
    <property type="evidence" value="ECO:0007669"/>
    <property type="project" value="InterPro"/>
</dbReference>